<proteinExistence type="predicted"/>
<feature type="compositionally biased region" description="Acidic residues" evidence="1">
    <location>
        <begin position="10"/>
        <end position="20"/>
    </location>
</feature>
<name>A0AAW9DXS6_ACIAO</name>
<keyword evidence="3" id="KW-1185">Reference proteome</keyword>
<protein>
    <submittedName>
        <fullName evidence="2">Uncharacterized protein</fullName>
    </submittedName>
</protein>
<accession>A0AAW9DXS6</accession>
<reference evidence="2 3" key="1">
    <citation type="submission" date="2023-11" db="EMBL/GenBank/DDBJ databases">
        <title>MicrobeMod: A computational toolkit for identifying prokaryotic methylation and restriction-modification with nanopore sequencing.</title>
        <authorList>
            <person name="Crits-Christoph A."/>
            <person name="Kang S.C."/>
            <person name="Lee H."/>
            <person name="Ostrov N."/>
        </authorList>
    </citation>
    <scope>NUCLEOTIDE SEQUENCE [LARGE SCALE GENOMIC DNA]</scope>
    <source>
        <strain evidence="2 3">DSMZ 700</strain>
    </source>
</reference>
<feature type="compositionally biased region" description="Polar residues" evidence="1">
    <location>
        <begin position="29"/>
        <end position="40"/>
    </location>
</feature>
<evidence type="ECO:0000313" key="3">
    <source>
        <dbReference type="Proteomes" id="UP001279553"/>
    </source>
</evidence>
<dbReference type="AlphaFoldDB" id="A0AAW9DXS6"/>
<gene>
    <name evidence="2" type="ORF">SIL87_19285</name>
</gene>
<comment type="caution">
    <text evidence="2">The sequence shown here is derived from an EMBL/GenBank/DDBJ whole genome shotgun (WGS) entry which is preliminary data.</text>
</comment>
<evidence type="ECO:0000313" key="2">
    <source>
        <dbReference type="EMBL" id="MDX5932900.1"/>
    </source>
</evidence>
<evidence type="ECO:0000256" key="1">
    <source>
        <dbReference type="SAM" id="MobiDB-lite"/>
    </source>
</evidence>
<feature type="region of interest" description="Disordered" evidence="1">
    <location>
        <begin position="1"/>
        <end position="40"/>
    </location>
</feature>
<sequence length="40" mass="4158">MTTRLPEGPTEAEDDAEDEPALGAAPEAQSPSQSEQMAAE</sequence>
<dbReference type="EMBL" id="JAWXYB010000018">
    <property type="protein sequence ID" value="MDX5932900.1"/>
    <property type="molecule type" value="Genomic_DNA"/>
</dbReference>
<organism evidence="2 3">
    <name type="scientific">Acidiphilium acidophilum</name>
    <name type="common">Thiobacillus acidophilus</name>
    <dbReference type="NCBI Taxonomy" id="76588"/>
    <lineage>
        <taxon>Bacteria</taxon>
        <taxon>Pseudomonadati</taxon>
        <taxon>Pseudomonadota</taxon>
        <taxon>Alphaproteobacteria</taxon>
        <taxon>Acetobacterales</taxon>
        <taxon>Acidocellaceae</taxon>
        <taxon>Acidiphilium</taxon>
    </lineage>
</organism>
<dbReference type="Proteomes" id="UP001279553">
    <property type="component" value="Unassembled WGS sequence"/>
</dbReference>